<dbReference type="NCBIfam" id="TIGR02937">
    <property type="entry name" value="sigma70-ECF"/>
    <property type="match status" value="1"/>
</dbReference>
<keyword evidence="7" id="KW-1185">Reference proteome</keyword>
<feature type="domain" description="RNA polymerase sigma-70" evidence="5">
    <location>
        <begin position="56"/>
        <end position="69"/>
    </location>
</feature>
<protein>
    <submittedName>
        <fullName evidence="6">RNA polymerase sporulation sigma factor SigH</fullName>
    </submittedName>
</protein>
<dbReference type="PANTHER" id="PTHR30385">
    <property type="entry name" value="SIGMA FACTOR F FLAGELLAR"/>
    <property type="match status" value="1"/>
</dbReference>
<dbReference type="GO" id="GO:0006352">
    <property type="term" value="P:DNA-templated transcription initiation"/>
    <property type="evidence" value="ECO:0007669"/>
    <property type="project" value="InterPro"/>
</dbReference>
<dbReference type="RefSeq" id="WP_177717156.1">
    <property type="nucleotide sequence ID" value="NZ_JACRSQ010000026.1"/>
</dbReference>
<keyword evidence="4" id="KW-0804">Transcription</keyword>
<dbReference type="Gene3D" id="1.10.10.10">
    <property type="entry name" value="Winged helix-like DNA-binding domain superfamily/Winged helix DNA-binding domain"/>
    <property type="match status" value="1"/>
</dbReference>
<dbReference type="InterPro" id="IPR036388">
    <property type="entry name" value="WH-like_DNA-bd_sf"/>
</dbReference>
<evidence type="ECO:0000313" key="7">
    <source>
        <dbReference type="Proteomes" id="UP000657006"/>
    </source>
</evidence>
<dbReference type="NCBIfam" id="NF006147">
    <property type="entry name" value="PRK08295.1-4"/>
    <property type="match status" value="1"/>
</dbReference>
<dbReference type="GO" id="GO:0003677">
    <property type="term" value="F:DNA binding"/>
    <property type="evidence" value="ECO:0007669"/>
    <property type="project" value="UniProtKB-KW"/>
</dbReference>
<comment type="caution">
    <text evidence="6">The sequence shown here is derived from an EMBL/GenBank/DDBJ whole genome shotgun (WGS) entry which is preliminary data.</text>
</comment>
<dbReference type="InterPro" id="IPR007627">
    <property type="entry name" value="RNA_pol_sigma70_r2"/>
</dbReference>
<dbReference type="InterPro" id="IPR013249">
    <property type="entry name" value="RNA_pol_sigma70_r4_t2"/>
</dbReference>
<gene>
    <name evidence="6" type="primary">sigH</name>
    <name evidence="6" type="ORF">H8730_13895</name>
</gene>
<dbReference type="NCBIfam" id="NF006148">
    <property type="entry name" value="PRK08295.1-5"/>
    <property type="match status" value="1"/>
</dbReference>
<dbReference type="Proteomes" id="UP000657006">
    <property type="component" value="Unassembled WGS sequence"/>
</dbReference>
<dbReference type="PANTHER" id="PTHR30385:SF1">
    <property type="entry name" value="RNA POLYMERASE SIGMA-H FACTOR"/>
    <property type="match status" value="1"/>
</dbReference>
<evidence type="ECO:0000259" key="5">
    <source>
        <dbReference type="PROSITE" id="PS00715"/>
    </source>
</evidence>
<dbReference type="PROSITE" id="PS00715">
    <property type="entry name" value="SIGMA70_1"/>
    <property type="match status" value="1"/>
</dbReference>
<dbReference type="SUPFAM" id="SSF88946">
    <property type="entry name" value="Sigma2 domain of RNA polymerase sigma factors"/>
    <property type="match status" value="1"/>
</dbReference>
<name>A0A926DTY9_9FIRM</name>
<dbReference type="InterPro" id="IPR013324">
    <property type="entry name" value="RNA_pol_sigma_r3/r4-like"/>
</dbReference>
<dbReference type="InterPro" id="IPR000943">
    <property type="entry name" value="RNA_pol_sigma70"/>
</dbReference>
<keyword evidence="3" id="KW-0238">DNA-binding</keyword>
<evidence type="ECO:0000256" key="3">
    <source>
        <dbReference type="ARBA" id="ARBA00023125"/>
    </source>
</evidence>
<evidence type="ECO:0000256" key="1">
    <source>
        <dbReference type="ARBA" id="ARBA00023015"/>
    </source>
</evidence>
<evidence type="ECO:0000313" key="6">
    <source>
        <dbReference type="EMBL" id="MBC8544636.1"/>
    </source>
</evidence>
<evidence type="ECO:0000256" key="4">
    <source>
        <dbReference type="ARBA" id="ARBA00023163"/>
    </source>
</evidence>
<dbReference type="EMBL" id="JACRSQ010000026">
    <property type="protein sequence ID" value="MBC8544636.1"/>
    <property type="molecule type" value="Genomic_DNA"/>
</dbReference>
<evidence type="ECO:0000256" key="2">
    <source>
        <dbReference type="ARBA" id="ARBA00023082"/>
    </source>
</evidence>
<dbReference type="AlphaFoldDB" id="A0A926DTY9"/>
<dbReference type="Pfam" id="PF04542">
    <property type="entry name" value="Sigma70_r2"/>
    <property type="match status" value="1"/>
</dbReference>
<dbReference type="InterPro" id="IPR014284">
    <property type="entry name" value="RNA_pol_sigma-70_dom"/>
</dbReference>
<proteinExistence type="predicted"/>
<dbReference type="PIRSF" id="PIRSF002939">
    <property type="entry name" value="RNA_polymerase_sigma-H_factor"/>
    <property type="match status" value="1"/>
</dbReference>
<dbReference type="Pfam" id="PF08281">
    <property type="entry name" value="Sigma70_r4_2"/>
    <property type="match status" value="1"/>
</dbReference>
<keyword evidence="1" id="KW-0805">Transcription regulation</keyword>
<organism evidence="6 7">
    <name type="scientific">Bianquea renquensis</name>
    <dbReference type="NCBI Taxonomy" id="2763661"/>
    <lineage>
        <taxon>Bacteria</taxon>
        <taxon>Bacillati</taxon>
        <taxon>Bacillota</taxon>
        <taxon>Clostridia</taxon>
        <taxon>Eubacteriales</taxon>
        <taxon>Bianqueaceae</taxon>
        <taxon>Bianquea</taxon>
    </lineage>
</organism>
<sequence>MQSSKAELLTAKSDEELIVLACHQDADAMSTLLERYKDFVRIKARPYFLIGADRDDVIQEGMIGLYKAIRSYEPDKHTSFRSFADLCVTRQIITAVKSSTRQKHAPLNMYVSLNKTVNEEDEKETSILDLLTAKEIVNPEEILIGQEDLAEMQRKMDKRLSGMEKKVLTYYLEGLDYQQIAITMGKNSKSIDNALQRIKHKVEGILRDQNS</sequence>
<reference evidence="6" key="1">
    <citation type="submission" date="2020-08" db="EMBL/GenBank/DDBJ databases">
        <title>Genome public.</title>
        <authorList>
            <person name="Liu C."/>
            <person name="Sun Q."/>
        </authorList>
    </citation>
    <scope>NUCLEOTIDE SEQUENCE</scope>
    <source>
        <strain evidence="6">NSJ-32</strain>
    </source>
</reference>
<accession>A0A926DTY9</accession>
<dbReference type="Gene3D" id="1.20.120.1810">
    <property type="match status" value="1"/>
</dbReference>
<dbReference type="InterPro" id="IPR013325">
    <property type="entry name" value="RNA_pol_sigma_r2"/>
</dbReference>
<keyword evidence="2" id="KW-0731">Sigma factor</keyword>
<dbReference type="NCBIfam" id="NF006145">
    <property type="entry name" value="PRK08295.1-2"/>
    <property type="match status" value="1"/>
</dbReference>
<dbReference type="InterPro" id="IPR016371">
    <property type="entry name" value="RNA_pol_sigma-H_factor"/>
</dbReference>
<dbReference type="SUPFAM" id="SSF88659">
    <property type="entry name" value="Sigma3 and sigma4 domains of RNA polymerase sigma factors"/>
    <property type="match status" value="1"/>
</dbReference>
<dbReference type="GO" id="GO:0016987">
    <property type="term" value="F:sigma factor activity"/>
    <property type="evidence" value="ECO:0007669"/>
    <property type="project" value="UniProtKB-KW"/>
</dbReference>